<sequence length="253" mass="29131">MKTIELLRFKSWNPYSFQSRFIYTVMITLIFLFSITMPVAARGEGEHHERGGRMHEGKGERKEMKLERRENRMMKERPYNRPNITPEGRMPGNVYSSNNVTINNRIVSVNRPEHNWPARGAAIDALPSGSIVRVHAGIRFAFNNGIFYRPYSGHYVVCAPPVGFRIRFLPMGFITFSLMNIPYYYYAGAYYQRVGPEYVVVEPPLGALVQSIPQGGQQLIIDGNTYYIVDGVQYQAVIYNDQIWYKVIKVDAN</sequence>
<feature type="region of interest" description="Disordered" evidence="1">
    <location>
        <begin position="44"/>
        <end position="64"/>
    </location>
</feature>
<evidence type="ECO:0000313" key="3">
    <source>
        <dbReference type="EMBL" id="MBB3187767.1"/>
    </source>
</evidence>
<dbReference type="RefSeq" id="WP_183413600.1">
    <property type="nucleotide sequence ID" value="NZ_JACHYB010000002.1"/>
</dbReference>
<dbReference type="InterPro" id="IPR045398">
    <property type="entry name" value="DUF6515"/>
</dbReference>
<keyword evidence="2" id="KW-0812">Transmembrane</keyword>
<dbReference type="EMBL" id="JACHYB010000002">
    <property type="protein sequence ID" value="MBB3187767.1"/>
    <property type="molecule type" value="Genomic_DNA"/>
</dbReference>
<dbReference type="Proteomes" id="UP000544222">
    <property type="component" value="Unassembled WGS sequence"/>
</dbReference>
<feature type="transmembrane region" description="Helical" evidence="2">
    <location>
        <begin position="21"/>
        <end position="41"/>
    </location>
</feature>
<name>A0A7W5DRJ4_9PORP</name>
<comment type="caution">
    <text evidence="3">The sequence shown here is derived from an EMBL/GenBank/DDBJ whole genome shotgun (WGS) entry which is preliminary data.</text>
</comment>
<protein>
    <submittedName>
        <fullName evidence="3">Uncharacterized protein</fullName>
    </submittedName>
</protein>
<evidence type="ECO:0000256" key="2">
    <source>
        <dbReference type="SAM" id="Phobius"/>
    </source>
</evidence>
<evidence type="ECO:0000256" key="1">
    <source>
        <dbReference type="SAM" id="MobiDB-lite"/>
    </source>
</evidence>
<accession>A0A7W5DRJ4</accession>
<evidence type="ECO:0000313" key="4">
    <source>
        <dbReference type="Proteomes" id="UP000544222"/>
    </source>
</evidence>
<dbReference type="AlphaFoldDB" id="A0A7W5DRJ4"/>
<keyword evidence="2" id="KW-1133">Transmembrane helix</keyword>
<dbReference type="Pfam" id="PF20125">
    <property type="entry name" value="DUF6515"/>
    <property type="match status" value="1"/>
</dbReference>
<reference evidence="3 4" key="1">
    <citation type="submission" date="2020-08" db="EMBL/GenBank/DDBJ databases">
        <title>Genomic Encyclopedia of Type Strains, Phase IV (KMG-IV): sequencing the most valuable type-strain genomes for metagenomic binning, comparative biology and taxonomic classification.</title>
        <authorList>
            <person name="Goeker M."/>
        </authorList>
    </citation>
    <scope>NUCLEOTIDE SEQUENCE [LARGE SCALE GENOMIC DNA]</scope>
    <source>
        <strain evidence="3 4">DSM 27471</strain>
    </source>
</reference>
<proteinExistence type="predicted"/>
<organism evidence="3 4">
    <name type="scientific">Microbacter margulisiae</name>
    <dbReference type="NCBI Taxonomy" id="1350067"/>
    <lineage>
        <taxon>Bacteria</taxon>
        <taxon>Pseudomonadati</taxon>
        <taxon>Bacteroidota</taxon>
        <taxon>Bacteroidia</taxon>
        <taxon>Bacteroidales</taxon>
        <taxon>Porphyromonadaceae</taxon>
        <taxon>Microbacter</taxon>
    </lineage>
</organism>
<keyword evidence="2" id="KW-0472">Membrane</keyword>
<gene>
    <name evidence="3" type="ORF">FHX64_001965</name>
</gene>
<keyword evidence="4" id="KW-1185">Reference proteome</keyword>